<proteinExistence type="predicted"/>
<gene>
    <name evidence="1" type="ORF">CB0940_00700</name>
</gene>
<dbReference type="EMBL" id="LKMD01000100">
    <property type="protein sequence ID" value="PIB02247.1"/>
    <property type="molecule type" value="Genomic_DNA"/>
</dbReference>
<protein>
    <submittedName>
        <fullName evidence="1">Uncharacterized protein</fullName>
    </submittedName>
</protein>
<dbReference type="Proteomes" id="UP000230605">
    <property type="component" value="Chromosome 1"/>
</dbReference>
<evidence type="ECO:0000313" key="1">
    <source>
        <dbReference type="EMBL" id="PIB02247.1"/>
    </source>
</evidence>
<reference evidence="1 2" key="1">
    <citation type="submission" date="2015-10" db="EMBL/GenBank/DDBJ databases">
        <title>The cercosporin biosynthetic gene cluster was horizontally transferred to several fungal lineages and shown to be expanded in Cercospora beticola based on microsynteny with recipient genomes.</title>
        <authorList>
            <person name="De Jonge R."/>
            <person name="Ebert M.K."/>
            <person name="Suttle J.C."/>
            <person name="Jurick Ii W.M."/>
            <person name="Secor G.A."/>
            <person name="Thomma B.P."/>
            <person name="Van De Peer Y."/>
            <person name="Bolton M.D."/>
        </authorList>
    </citation>
    <scope>NUCLEOTIDE SEQUENCE [LARGE SCALE GENOMIC DNA]</scope>
    <source>
        <strain evidence="1 2">09-40</strain>
    </source>
</reference>
<dbReference type="AlphaFoldDB" id="A0A2G5IBL6"/>
<comment type="caution">
    <text evidence="1">The sequence shown here is derived from an EMBL/GenBank/DDBJ whole genome shotgun (WGS) entry which is preliminary data.</text>
</comment>
<accession>A0A2G5IBL6</accession>
<evidence type="ECO:0000313" key="2">
    <source>
        <dbReference type="Proteomes" id="UP000230605"/>
    </source>
</evidence>
<name>A0A2G5IBL6_CERBT</name>
<organism evidence="1 2">
    <name type="scientific">Cercospora beticola</name>
    <name type="common">Sugarbeet leaf spot fungus</name>
    <dbReference type="NCBI Taxonomy" id="122368"/>
    <lineage>
        <taxon>Eukaryota</taxon>
        <taxon>Fungi</taxon>
        <taxon>Dikarya</taxon>
        <taxon>Ascomycota</taxon>
        <taxon>Pezizomycotina</taxon>
        <taxon>Dothideomycetes</taxon>
        <taxon>Dothideomycetidae</taxon>
        <taxon>Mycosphaerellales</taxon>
        <taxon>Mycosphaerellaceae</taxon>
        <taxon>Cercospora</taxon>
    </lineage>
</organism>
<sequence>MFSDLNFAIPFVMLKTSGRVFERSMIFRRETKLRSPYFWRVAVALLVTAAIQTGKTGWAKPSGSTSFLIVDVSSPVSSAFCFADHLASTLWHRQHSRCGS</sequence>